<evidence type="ECO:0000313" key="2">
    <source>
        <dbReference type="EMBL" id="PYI31520.1"/>
    </source>
</evidence>
<dbReference type="PANTHER" id="PTHR46082:SF11">
    <property type="entry name" value="AAA+ ATPASE DOMAIN-CONTAINING PROTEIN-RELATED"/>
    <property type="match status" value="1"/>
</dbReference>
<dbReference type="PANTHER" id="PTHR46082">
    <property type="entry name" value="ATP/GTP-BINDING PROTEIN-RELATED"/>
    <property type="match status" value="1"/>
</dbReference>
<dbReference type="AlphaFoldDB" id="A0A2V5ISD1"/>
<dbReference type="Gene3D" id="3.40.50.1580">
    <property type="entry name" value="Nucleoside phosphorylase domain"/>
    <property type="match status" value="1"/>
</dbReference>
<name>A0A2V5ISD1_9EURO</name>
<keyword evidence="3" id="KW-1185">Reference proteome</keyword>
<reference evidence="2 3" key="1">
    <citation type="submission" date="2018-02" db="EMBL/GenBank/DDBJ databases">
        <title>The genomes of Aspergillus section Nigri reveals drivers in fungal speciation.</title>
        <authorList>
            <consortium name="DOE Joint Genome Institute"/>
            <person name="Vesth T.C."/>
            <person name="Nybo J."/>
            <person name="Theobald S."/>
            <person name="Brandl J."/>
            <person name="Frisvad J.C."/>
            <person name="Nielsen K.F."/>
            <person name="Lyhne E.K."/>
            <person name="Kogle M.E."/>
            <person name="Kuo A."/>
            <person name="Riley R."/>
            <person name="Clum A."/>
            <person name="Nolan M."/>
            <person name="Lipzen A."/>
            <person name="Salamov A."/>
            <person name="Henrissat B."/>
            <person name="Wiebenga A."/>
            <person name="De vries R.P."/>
            <person name="Grigoriev I.V."/>
            <person name="Mortensen U.H."/>
            <person name="Andersen M.R."/>
            <person name="Baker S.E."/>
        </authorList>
    </citation>
    <scope>NUCLEOTIDE SEQUENCE [LARGE SCALE GENOMIC DNA]</scope>
    <source>
        <strain evidence="2 3">CBS 114.80</strain>
    </source>
</reference>
<dbReference type="GO" id="GO:0003824">
    <property type="term" value="F:catalytic activity"/>
    <property type="evidence" value="ECO:0007669"/>
    <property type="project" value="InterPro"/>
</dbReference>
<dbReference type="InterPro" id="IPR035994">
    <property type="entry name" value="Nucleoside_phosphorylase_sf"/>
</dbReference>
<organism evidence="2 3">
    <name type="scientific">Aspergillus indologenus CBS 114.80</name>
    <dbReference type="NCBI Taxonomy" id="1450541"/>
    <lineage>
        <taxon>Eukaryota</taxon>
        <taxon>Fungi</taxon>
        <taxon>Dikarya</taxon>
        <taxon>Ascomycota</taxon>
        <taxon>Pezizomycotina</taxon>
        <taxon>Eurotiomycetes</taxon>
        <taxon>Eurotiomycetidae</taxon>
        <taxon>Eurotiales</taxon>
        <taxon>Aspergillaceae</taxon>
        <taxon>Aspergillus</taxon>
        <taxon>Aspergillus subgen. Circumdati</taxon>
    </lineage>
</organism>
<feature type="compositionally biased region" description="Basic and acidic residues" evidence="1">
    <location>
        <begin position="515"/>
        <end position="524"/>
    </location>
</feature>
<feature type="compositionally biased region" description="Pro residues" evidence="1">
    <location>
        <begin position="652"/>
        <end position="663"/>
    </location>
</feature>
<feature type="compositionally biased region" description="Low complexity" evidence="1">
    <location>
        <begin position="754"/>
        <end position="771"/>
    </location>
</feature>
<feature type="compositionally biased region" description="Polar residues" evidence="1">
    <location>
        <begin position="486"/>
        <end position="514"/>
    </location>
</feature>
<feature type="compositionally biased region" description="Pro residues" evidence="1">
    <location>
        <begin position="600"/>
        <end position="625"/>
    </location>
</feature>
<feature type="region of interest" description="Disordered" evidence="1">
    <location>
        <begin position="470"/>
        <end position="842"/>
    </location>
</feature>
<evidence type="ECO:0008006" key="4">
    <source>
        <dbReference type="Google" id="ProtNLM"/>
    </source>
</evidence>
<feature type="compositionally biased region" description="Low complexity" evidence="1">
    <location>
        <begin position="792"/>
        <end position="803"/>
    </location>
</feature>
<feature type="compositionally biased region" description="Pro residues" evidence="1">
    <location>
        <begin position="818"/>
        <end position="828"/>
    </location>
</feature>
<dbReference type="PRINTS" id="PR01217">
    <property type="entry name" value="PRICHEXTENSN"/>
</dbReference>
<evidence type="ECO:0000313" key="3">
    <source>
        <dbReference type="Proteomes" id="UP000248817"/>
    </source>
</evidence>
<dbReference type="EMBL" id="KZ825502">
    <property type="protein sequence ID" value="PYI31520.1"/>
    <property type="molecule type" value="Genomic_DNA"/>
</dbReference>
<feature type="compositionally biased region" description="Low complexity" evidence="1">
    <location>
        <begin position="829"/>
        <end position="842"/>
    </location>
</feature>
<feature type="compositionally biased region" description="Low complexity" evidence="1">
    <location>
        <begin position="664"/>
        <end position="676"/>
    </location>
</feature>
<feature type="compositionally biased region" description="Low complexity" evidence="1">
    <location>
        <begin position="626"/>
        <end position="643"/>
    </location>
</feature>
<dbReference type="InterPro" id="IPR053137">
    <property type="entry name" value="NLR-like"/>
</dbReference>
<evidence type="ECO:0000256" key="1">
    <source>
        <dbReference type="SAM" id="MobiDB-lite"/>
    </source>
</evidence>
<proteinExistence type="predicted"/>
<protein>
    <recommendedName>
        <fullName evidence="4">Purine and uridine phosphorylase</fullName>
    </recommendedName>
</protein>
<gene>
    <name evidence="2" type="ORF">BP00DRAFT_475131</name>
</gene>
<feature type="compositionally biased region" description="Polar residues" evidence="1">
    <location>
        <begin position="682"/>
        <end position="700"/>
    </location>
</feature>
<feature type="compositionally biased region" description="Pro residues" evidence="1">
    <location>
        <begin position="581"/>
        <end position="591"/>
    </location>
</feature>
<dbReference type="Proteomes" id="UP000248817">
    <property type="component" value="Unassembled WGS sequence"/>
</dbReference>
<sequence>MSQLIPSAHEATISQLKYLIGWICIHPSEYYEAVKMFDEIHDSTRLIRGRDDNNSYDIGRIGDHLVVMNCPASGIYGFMLLVGTGGGAPSNKQDVRLGDVVFGTQVIPYQKRKVTDDGHEIISPIATPPAILQSAMTRLESKLRQGLALHETIEKIGSPSLSRPTQDRLYSAGYTHCPSHCDCLSAKVQALGSICLRESRNREDSVKVHQGAVGSADSAMKDACRRDEFAGLLGILCYETEAHAIMEAVSCLTVCGISEYCDGHEYDGWHAYASLSAAVCTKELLRTITDVASRCPLEVTPGELERWVQGTLEEVNRSICQAADSHDEYQTMDRNIEIIIERYGLVQEVISSKLYPLRNQVDPENTRQLSDSVAAMKSLQKKLQKCVNALRGRVDQQVERQPKGSEMYESWKLLRDRINDWMRRDKEVSKAAHKIMGNGRIGWFHNAGHKVPHANPQTTEPRKQFMGISFNPWFRSSGDKKKEQENQANGSPSPDATTPTTERLSAAFPSTQQGDRVHDPEMTEKPPYPWVPKSRYMSPTPSLDEAGPWDLADPAPPTACEERPPLPPRPSSAAIEDEDTPPPLPPRPSPPAAEDEAPAPALPAWPGPPRPPKLPVSEPPIPPASPLASSGGSRASAESSRGSTTRQDQHLPPKPVEQKPAPPSTSRSPSPPGESSGLFPATASSAPPEQTIEPLSTQPMSLIKEPSDCLSAAVSTSRPERTTWPSTGLEPIPPSGESSDSSPVTPPLLPSEQTTISPSTSTHPPSDSSPAAAPPSSPEQTSEPRPAPQIMSSTASESSNSPQPSTPPPTPAQTIKPPSTPEPIPSPPRQSSEPSPKTMSSSVVIVVSSPADPEPPTCSTFSAKRGFFEGKPIMGLLRQMIAMRTRNSTSVYDFGVLKHSHLYTFGYDHLQFFHIYRVRTVPSVVITQ</sequence>
<dbReference type="GO" id="GO:0009116">
    <property type="term" value="P:nucleoside metabolic process"/>
    <property type="evidence" value="ECO:0007669"/>
    <property type="project" value="InterPro"/>
</dbReference>
<dbReference type="SUPFAM" id="SSF53167">
    <property type="entry name" value="Purine and uridine phosphorylases"/>
    <property type="match status" value="1"/>
</dbReference>
<accession>A0A2V5ISD1</accession>